<comment type="caution">
    <text evidence="2">The sequence shown here is derived from an EMBL/GenBank/DDBJ whole genome shotgun (WGS) entry which is preliminary data.</text>
</comment>
<keyword evidence="1" id="KW-0676">Redox-active center</keyword>
<evidence type="ECO:0000313" key="2">
    <source>
        <dbReference type="EMBL" id="KAG2494881.1"/>
    </source>
</evidence>
<dbReference type="InterPro" id="IPR036249">
    <property type="entry name" value="Thioredoxin-like_sf"/>
</dbReference>
<dbReference type="AlphaFoldDB" id="A0A835Y2R8"/>
<reference evidence="2" key="1">
    <citation type="journal article" date="2020" name="bioRxiv">
        <title>Comparative genomics of Chlamydomonas.</title>
        <authorList>
            <person name="Craig R.J."/>
            <person name="Hasan A.R."/>
            <person name="Ness R.W."/>
            <person name="Keightley P.D."/>
        </authorList>
    </citation>
    <scope>NUCLEOTIDE SEQUENCE</scope>
    <source>
        <strain evidence="2">CCAP 11/70</strain>
    </source>
</reference>
<dbReference type="Gene3D" id="3.40.30.10">
    <property type="entry name" value="Glutaredoxin"/>
    <property type="match status" value="1"/>
</dbReference>
<protein>
    <submittedName>
        <fullName evidence="2">Uncharacterized protein</fullName>
    </submittedName>
</protein>
<dbReference type="NCBIfam" id="TIGR02174">
    <property type="entry name" value="CXXU_selWTH"/>
    <property type="match status" value="1"/>
</dbReference>
<evidence type="ECO:0000256" key="1">
    <source>
        <dbReference type="ARBA" id="ARBA00023284"/>
    </source>
</evidence>
<gene>
    <name evidence="2" type="ORF">HYH03_007120</name>
</gene>
<organism evidence="2 3">
    <name type="scientific">Edaphochlamys debaryana</name>
    <dbReference type="NCBI Taxonomy" id="47281"/>
    <lineage>
        <taxon>Eukaryota</taxon>
        <taxon>Viridiplantae</taxon>
        <taxon>Chlorophyta</taxon>
        <taxon>core chlorophytes</taxon>
        <taxon>Chlorophyceae</taxon>
        <taxon>CS clade</taxon>
        <taxon>Chlamydomonadales</taxon>
        <taxon>Chlamydomonadales incertae sedis</taxon>
        <taxon>Edaphochlamys</taxon>
    </lineage>
</organism>
<keyword evidence="3" id="KW-1185">Reference proteome</keyword>
<proteinExistence type="predicted"/>
<evidence type="ECO:0000313" key="3">
    <source>
        <dbReference type="Proteomes" id="UP000612055"/>
    </source>
</evidence>
<dbReference type="SUPFAM" id="SSF52833">
    <property type="entry name" value="Thioredoxin-like"/>
    <property type="match status" value="1"/>
</dbReference>
<dbReference type="Proteomes" id="UP000612055">
    <property type="component" value="Unassembled WGS sequence"/>
</dbReference>
<dbReference type="EMBL" id="JAEHOE010000028">
    <property type="protein sequence ID" value="KAG2494881.1"/>
    <property type="molecule type" value="Genomic_DNA"/>
</dbReference>
<sequence>MVLIEYDPDHVDEFIAMADAIEEAFPGVAVEGNLEGDGRPGSFEITTEDGIHIYSKLQAKVHPDSETVVTRLMNRTKLDNPTKMEDMCG</sequence>
<dbReference type="OrthoDB" id="60822at2759"/>
<name>A0A835Y2R8_9CHLO</name>
<dbReference type="Pfam" id="PF10262">
    <property type="entry name" value="Rdx"/>
    <property type="match status" value="1"/>
</dbReference>
<accession>A0A835Y2R8</accession>
<dbReference type="InterPro" id="IPR011893">
    <property type="entry name" value="Selenoprotein_Rdx-typ"/>
</dbReference>